<evidence type="ECO:0000313" key="2">
    <source>
        <dbReference type="EMBL" id="KAL0968389.1"/>
    </source>
</evidence>
<dbReference type="PANTHER" id="PTHR13318:SF240">
    <property type="entry name" value="F-BOX AND LEUCINE-RICH REPEAT PROTEIN 13"/>
    <property type="match status" value="1"/>
</dbReference>
<gene>
    <name evidence="2" type="ORF">UPYG_G00266240</name>
</gene>
<protein>
    <recommendedName>
        <fullName evidence="1">F-box/LRR-repeat protein 15-like leucin rich repeat domain-containing protein</fullName>
    </recommendedName>
</protein>
<dbReference type="EMBL" id="JAGEUA010000008">
    <property type="protein sequence ID" value="KAL0968389.1"/>
    <property type="molecule type" value="Genomic_DNA"/>
</dbReference>
<dbReference type="Gene3D" id="3.80.10.10">
    <property type="entry name" value="Ribonuclease Inhibitor"/>
    <property type="match status" value="3"/>
</dbReference>
<dbReference type="SMART" id="SM00367">
    <property type="entry name" value="LRR_CC"/>
    <property type="match status" value="17"/>
</dbReference>
<dbReference type="InterPro" id="IPR032675">
    <property type="entry name" value="LRR_dom_sf"/>
</dbReference>
<name>A0ABD0W9Y5_UMBPY</name>
<feature type="domain" description="F-box/LRR-repeat protein 15-like leucin rich repeat" evidence="1">
    <location>
        <begin position="5"/>
        <end position="135"/>
    </location>
</feature>
<organism evidence="2 3">
    <name type="scientific">Umbra pygmaea</name>
    <name type="common">Eastern mudminnow</name>
    <dbReference type="NCBI Taxonomy" id="75934"/>
    <lineage>
        <taxon>Eukaryota</taxon>
        <taxon>Metazoa</taxon>
        <taxon>Chordata</taxon>
        <taxon>Craniata</taxon>
        <taxon>Vertebrata</taxon>
        <taxon>Euteleostomi</taxon>
        <taxon>Actinopterygii</taxon>
        <taxon>Neopterygii</taxon>
        <taxon>Teleostei</taxon>
        <taxon>Protacanthopterygii</taxon>
        <taxon>Esociformes</taxon>
        <taxon>Umbridae</taxon>
        <taxon>Umbra</taxon>
    </lineage>
</organism>
<dbReference type="AlphaFoldDB" id="A0ABD0W9Y5"/>
<reference evidence="2 3" key="1">
    <citation type="submission" date="2024-06" db="EMBL/GenBank/DDBJ databases">
        <authorList>
            <person name="Pan Q."/>
            <person name="Wen M."/>
            <person name="Jouanno E."/>
            <person name="Zahm M."/>
            <person name="Klopp C."/>
            <person name="Cabau C."/>
            <person name="Louis A."/>
            <person name="Berthelot C."/>
            <person name="Parey E."/>
            <person name="Roest Crollius H."/>
            <person name="Montfort J."/>
            <person name="Robinson-Rechavi M."/>
            <person name="Bouchez O."/>
            <person name="Lampietro C."/>
            <person name="Lopez Roques C."/>
            <person name="Donnadieu C."/>
            <person name="Postlethwait J."/>
            <person name="Bobe J."/>
            <person name="Verreycken H."/>
            <person name="Guiguen Y."/>
        </authorList>
    </citation>
    <scope>NUCLEOTIDE SEQUENCE [LARGE SCALE GENOMIC DNA]</scope>
    <source>
        <strain evidence="2">Up_M1</strain>
        <tissue evidence="2">Testis</tissue>
    </source>
</reference>
<dbReference type="InterPro" id="IPR006553">
    <property type="entry name" value="Leu-rich_rpt_Cys-con_subtyp"/>
</dbReference>
<feature type="domain" description="F-box/LRR-repeat protein 15-like leucin rich repeat" evidence="1">
    <location>
        <begin position="227"/>
        <end position="418"/>
    </location>
</feature>
<dbReference type="PANTHER" id="PTHR13318">
    <property type="entry name" value="PARTNER OF PAIRED, ISOFORM B-RELATED"/>
    <property type="match status" value="1"/>
</dbReference>
<evidence type="ECO:0000259" key="1">
    <source>
        <dbReference type="Pfam" id="PF25372"/>
    </source>
</evidence>
<keyword evidence="3" id="KW-1185">Reference proteome</keyword>
<sequence length="486" mass="53616">MMSGECKNLQDLNLSECSNVNEEMVQMIVEGCPALLYLNLSFTPVTNGTLRALSRFSLNLHYLSVACCRKFTDKGLQYLATGNGCHKLIHLDLSGCTQISVDGFRYIAAGCPLLQHIVFDDMPTLSDSCVLELVSKCHHLSAISLWDTPHLSDAAFKAIAEVANLTKFSVDGNSRLTDVSLKALCRSSPRLTRLHTVDCPRMTDASLKSMSTLRNLVYLNISHCRVSDLGMRYVTEGPSAFKLRELHLDHCSHITDLCIMRLAQKCSKLNHLSVRCCDNLSDSALGWLSGCSSLLSLDISGCKITDQGLTVLGGNPGLKKLVASECVWITDVGIEELCRQVSGLEYLDVSHCVALSDLAIKALSLYCRNVITLHVSGCPKMTDMAVQYLTGGGHYLRDLDVSGCVFLTERTARLLQRGFPQLSTVTMLYCRGISRHAALRLQGRVEQLEHSNEDAPYWFGYDSLGQLLQPIRRADKTQNTGEEKPI</sequence>
<dbReference type="SUPFAM" id="SSF52047">
    <property type="entry name" value="RNI-like"/>
    <property type="match status" value="2"/>
</dbReference>
<proteinExistence type="predicted"/>
<evidence type="ECO:0000313" key="3">
    <source>
        <dbReference type="Proteomes" id="UP001557470"/>
    </source>
</evidence>
<accession>A0ABD0W9Y5</accession>
<comment type="caution">
    <text evidence="2">The sequence shown here is derived from an EMBL/GenBank/DDBJ whole genome shotgun (WGS) entry which is preliminary data.</text>
</comment>
<dbReference type="Pfam" id="PF25372">
    <property type="entry name" value="DUF7885"/>
    <property type="match status" value="2"/>
</dbReference>
<dbReference type="Proteomes" id="UP001557470">
    <property type="component" value="Unassembled WGS sequence"/>
</dbReference>
<dbReference type="InterPro" id="IPR057207">
    <property type="entry name" value="FBXL15_LRR"/>
</dbReference>